<dbReference type="EMBL" id="DF820472">
    <property type="protein sequence ID" value="GAK60211.1"/>
    <property type="molecule type" value="Genomic_DNA"/>
</dbReference>
<reference evidence="1 2" key="1">
    <citation type="journal article" date="2015" name="PeerJ">
        <title>First genomic representation of candidate bacterial phylum KSB3 points to enhanced environmental sensing as a trigger of wastewater bulking.</title>
        <authorList>
            <person name="Sekiguchi Y."/>
            <person name="Ohashi A."/>
            <person name="Parks D.H."/>
            <person name="Yamauchi T."/>
            <person name="Tyson G.W."/>
            <person name="Hugenholtz P."/>
        </authorList>
    </citation>
    <scope>NUCLEOTIDE SEQUENCE [LARGE SCALE GENOMIC DNA]</scope>
</reference>
<dbReference type="AlphaFoldDB" id="A0A081C6K6"/>
<dbReference type="Proteomes" id="UP000030661">
    <property type="component" value="Unassembled WGS sequence"/>
</dbReference>
<organism evidence="1 2">
    <name type="scientific">Vecturithrix granuli</name>
    <dbReference type="NCBI Taxonomy" id="1499967"/>
    <lineage>
        <taxon>Bacteria</taxon>
        <taxon>Candidatus Moduliflexota</taxon>
        <taxon>Candidatus Vecturitrichia</taxon>
        <taxon>Candidatus Vecturitrichales</taxon>
        <taxon>Candidatus Vecturitrichaceae</taxon>
        <taxon>Candidatus Vecturithrix</taxon>
    </lineage>
</organism>
<dbReference type="HOGENOM" id="CLU_2271848_0_0_0"/>
<sequence length="102" mass="11979">MKKTTIIVKDGDLSNFLSQIDTTPNLEQLKNKEDLEALLGKEFNINVVQKEIRDFGEENLKDLLDKLHALPDDELQETLRTYPTIREIWHKHFAEWTFGHES</sequence>
<keyword evidence="2" id="KW-1185">Reference proteome</keyword>
<name>A0A081C6K6_VECG1</name>
<protein>
    <submittedName>
        <fullName evidence="1">Uncharacterized protein</fullName>
    </submittedName>
</protein>
<evidence type="ECO:0000313" key="2">
    <source>
        <dbReference type="Proteomes" id="UP000030661"/>
    </source>
</evidence>
<proteinExistence type="predicted"/>
<dbReference type="STRING" id="1499967.U27_00102"/>
<evidence type="ECO:0000313" key="1">
    <source>
        <dbReference type="EMBL" id="GAK60211.1"/>
    </source>
</evidence>
<accession>A0A081C6K6</accession>
<gene>
    <name evidence="1" type="ORF">U27_00102</name>
</gene>